<dbReference type="PRINTS" id="PR00598">
    <property type="entry name" value="HTHMARR"/>
</dbReference>
<accession>A0A0A7EM12</accession>
<reference evidence="5 6" key="1">
    <citation type="submission" date="2014-11" db="EMBL/GenBank/DDBJ databases">
        <title>Complete Genome Sequence of Pseudoalteromonas sp. Strain OCN003 Isolated from Kaneohe Bay, Oahu, Hawaii.</title>
        <authorList>
            <person name="Beurmann S."/>
            <person name="Videau P."/>
            <person name="Ushijima B."/>
            <person name="Smith A.M."/>
            <person name="Aeby G.S."/>
            <person name="Callahan S.M."/>
            <person name="Belcaid M."/>
        </authorList>
    </citation>
    <scope>NUCLEOTIDE SEQUENCE [LARGE SCALE GENOMIC DNA]</scope>
    <source>
        <strain evidence="5 6">OCN003</strain>
    </source>
</reference>
<dbReference type="PANTHER" id="PTHR42756:SF1">
    <property type="entry name" value="TRANSCRIPTIONAL REPRESSOR OF EMRAB OPERON"/>
    <property type="match status" value="1"/>
</dbReference>
<keyword evidence="2" id="KW-0238">DNA-binding</keyword>
<dbReference type="InterPro" id="IPR036388">
    <property type="entry name" value="WH-like_DNA-bd_sf"/>
</dbReference>
<dbReference type="SMART" id="SM00347">
    <property type="entry name" value="HTH_MARR"/>
    <property type="match status" value="1"/>
</dbReference>
<dbReference type="RefSeq" id="WP_040136694.1">
    <property type="nucleotide sequence ID" value="NZ_CP009889.1"/>
</dbReference>
<dbReference type="GO" id="GO:0003700">
    <property type="term" value="F:DNA-binding transcription factor activity"/>
    <property type="evidence" value="ECO:0007669"/>
    <property type="project" value="InterPro"/>
</dbReference>
<dbReference type="PANTHER" id="PTHR42756">
    <property type="entry name" value="TRANSCRIPTIONAL REGULATOR, MARR"/>
    <property type="match status" value="1"/>
</dbReference>
<organism evidence="5 6">
    <name type="scientific">Pseudoalteromonas piratica</name>
    <dbReference type="NCBI Taxonomy" id="1348114"/>
    <lineage>
        <taxon>Bacteria</taxon>
        <taxon>Pseudomonadati</taxon>
        <taxon>Pseudomonadota</taxon>
        <taxon>Gammaproteobacteria</taxon>
        <taxon>Alteromonadales</taxon>
        <taxon>Pseudoalteromonadaceae</taxon>
        <taxon>Pseudoalteromonas</taxon>
    </lineage>
</organism>
<protein>
    <submittedName>
        <fullName evidence="5">MarR family transcriptional regulator</fullName>
    </submittedName>
</protein>
<dbReference type="OrthoDB" id="6195363at2"/>
<dbReference type="GO" id="GO:0003677">
    <property type="term" value="F:DNA binding"/>
    <property type="evidence" value="ECO:0007669"/>
    <property type="project" value="UniProtKB-KW"/>
</dbReference>
<keyword evidence="6" id="KW-1185">Reference proteome</keyword>
<evidence type="ECO:0000256" key="1">
    <source>
        <dbReference type="ARBA" id="ARBA00023015"/>
    </source>
</evidence>
<dbReference type="InterPro" id="IPR036390">
    <property type="entry name" value="WH_DNA-bd_sf"/>
</dbReference>
<dbReference type="Gene3D" id="1.10.10.10">
    <property type="entry name" value="Winged helix-like DNA-binding domain superfamily/Winged helix DNA-binding domain"/>
    <property type="match status" value="1"/>
</dbReference>
<dbReference type="AlphaFoldDB" id="A0A0A7EM12"/>
<dbReference type="KEGG" id="pseo:OM33_21530"/>
<dbReference type="EMBL" id="CP009889">
    <property type="protein sequence ID" value="AIY67578.1"/>
    <property type="molecule type" value="Genomic_DNA"/>
</dbReference>
<evidence type="ECO:0000313" key="5">
    <source>
        <dbReference type="EMBL" id="AIY67578.1"/>
    </source>
</evidence>
<dbReference type="InterPro" id="IPR000835">
    <property type="entry name" value="HTH_MarR-typ"/>
</dbReference>
<dbReference type="SUPFAM" id="SSF46785">
    <property type="entry name" value="Winged helix' DNA-binding domain"/>
    <property type="match status" value="1"/>
</dbReference>
<gene>
    <name evidence="5" type="ORF">OM33_21530</name>
</gene>
<dbReference type="Pfam" id="PF01047">
    <property type="entry name" value="MarR"/>
    <property type="match status" value="1"/>
</dbReference>
<evidence type="ECO:0000313" key="6">
    <source>
        <dbReference type="Proteomes" id="UP000030341"/>
    </source>
</evidence>
<proteinExistence type="predicted"/>
<dbReference type="PROSITE" id="PS50995">
    <property type="entry name" value="HTH_MARR_2"/>
    <property type="match status" value="1"/>
</dbReference>
<keyword evidence="1" id="KW-0805">Transcription regulation</keyword>
<dbReference type="HOGENOM" id="CLU_083287_8_0_6"/>
<keyword evidence="3" id="KW-0804">Transcription</keyword>
<sequence>MTANKRQTSFKLSKKLDKALDLYQQVPYRIATASNLLALDRDANVKHITHLDTRAIRVLLNIGSYGPINAADIAYQTRLDPYSVTRAINGLLKEGLIQAANDHSTSRSKFVELSEAGTPIYQNIASYMAKRCEDVLDGISDEEQTLLMTVLEKIELNTERMLAQNAQTLKDNGGTPTRDQSEQIRWFKRTQKQSK</sequence>
<evidence type="ECO:0000259" key="4">
    <source>
        <dbReference type="PROSITE" id="PS50995"/>
    </source>
</evidence>
<evidence type="ECO:0000256" key="3">
    <source>
        <dbReference type="ARBA" id="ARBA00023163"/>
    </source>
</evidence>
<feature type="domain" description="HTH marR-type" evidence="4">
    <location>
        <begin position="23"/>
        <end position="156"/>
    </location>
</feature>
<dbReference type="STRING" id="1348114.OM33_21530"/>
<dbReference type="eggNOG" id="COG1846">
    <property type="taxonomic scope" value="Bacteria"/>
</dbReference>
<evidence type="ECO:0000256" key="2">
    <source>
        <dbReference type="ARBA" id="ARBA00023125"/>
    </source>
</evidence>
<dbReference type="Proteomes" id="UP000030341">
    <property type="component" value="Chromosome 2"/>
</dbReference>
<name>A0A0A7EM12_9GAMM</name>